<evidence type="ECO:0000313" key="2">
    <source>
        <dbReference type="EMBL" id="NMF60970.1"/>
    </source>
</evidence>
<protein>
    <submittedName>
        <fullName evidence="2">Uncharacterized protein</fullName>
    </submittedName>
</protein>
<name>A0ABX1LZL2_9CYAN</name>
<sequence>MISKSTINSNLFRAFLMVGTLGALSLGTPFANAQINTPTNSQTNNGGLNNQQKLLLKSLGIEIAVPSYVPKGFRVADVQITPCPANAQRNAKGVCRFGPSYTIVYRNFQNNCFEVNAIGGGIGGPDGKYSRKVNSQILGEVDLNIDISRGQRSQPISEAMGKLPQTNMWTFPAGTSPFYQVATIEVKRVRQDKPIFCSSRAYMTPNELTKIVQSLDWLP</sequence>
<proteinExistence type="predicted"/>
<keyword evidence="3" id="KW-1185">Reference proteome</keyword>
<organism evidence="2 3">
    <name type="scientific">Pseudanabaena yagii GIHE-NHR1</name>
    <dbReference type="NCBI Taxonomy" id="2722753"/>
    <lineage>
        <taxon>Bacteria</taxon>
        <taxon>Bacillati</taxon>
        <taxon>Cyanobacteriota</taxon>
        <taxon>Cyanophyceae</taxon>
        <taxon>Pseudanabaenales</taxon>
        <taxon>Pseudanabaenaceae</taxon>
        <taxon>Pseudanabaena</taxon>
        <taxon>Pseudanabaena yagii</taxon>
    </lineage>
</organism>
<evidence type="ECO:0000256" key="1">
    <source>
        <dbReference type="SAM" id="SignalP"/>
    </source>
</evidence>
<evidence type="ECO:0000313" key="3">
    <source>
        <dbReference type="Proteomes" id="UP000738376"/>
    </source>
</evidence>
<dbReference type="Proteomes" id="UP000738376">
    <property type="component" value="Unassembled WGS sequence"/>
</dbReference>
<gene>
    <name evidence="2" type="ORF">HC246_23810</name>
</gene>
<feature type="chain" id="PRO_5045814405" evidence="1">
    <location>
        <begin position="34"/>
        <end position="219"/>
    </location>
</feature>
<comment type="caution">
    <text evidence="2">The sequence shown here is derived from an EMBL/GenBank/DDBJ whole genome shotgun (WGS) entry which is preliminary data.</text>
</comment>
<keyword evidence="1" id="KW-0732">Signal</keyword>
<dbReference type="RefSeq" id="WP_169365897.1">
    <property type="nucleotide sequence ID" value="NZ_JAAVJL010000004.1"/>
</dbReference>
<dbReference type="EMBL" id="JAAVJL010000004">
    <property type="protein sequence ID" value="NMF60970.1"/>
    <property type="molecule type" value="Genomic_DNA"/>
</dbReference>
<reference evidence="2 3" key="1">
    <citation type="submission" date="2020-03" db="EMBL/GenBank/DDBJ databases">
        <title>Draft Genome Sequence of 2-Methylisoborneol Producing Pseudanabaena yagii Strain GIHE-NHR1 Isolated from North Han River in South Korea.</title>
        <authorList>
            <person name="Jeong J."/>
        </authorList>
    </citation>
    <scope>NUCLEOTIDE SEQUENCE [LARGE SCALE GENOMIC DNA]</scope>
    <source>
        <strain evidence="2 3">GIHE-NHR1</strain>
    </source>
</reference>
<accession>A0ABX1LZL2</accession>
<feature type="signal peptide" evidence="1">
    <location>
        <begin position="1"/>
        <end position="33"/>
    </location>
</feature>